<dbReference type="SUPFAM" id="SSF46785">
    <property type="entry name" value="Winged helix' DNA-binding domain"/>
    <property type="match status" value="1"/>
</dbReference>
<dbReference type="NCBIfam" id="NF033788">
    <property type="entry name" value="HTH_metalloreg"/>
    <property type="match status" value="1"/>
</dbReference>
<gene>
    <name evidence="2" type="ORF">ACERZ8_19090</name>
</gene>
<dbReference type="CDD" id="cd00090">
    <property type="entry name" value="HTH_ARSR"/>
    <property type="match status" value="1"/>
</dbReference>
<dbReference type="PANTHER" id="PTHR39168">
    <property type="entry name" value="TRANSCRIPTIONAL REGULATOR-RELATED"/>
    <property type="match status" value="1"/>
</dbReference>
<dbReference type="InterPro" id="IPR011991">
    <property type="entry name" value="ArsR-like_HTH"/>
</dbReference>
<accession>A0ABW8V1T7</accession>
<organism evidence="2 3">
    <name type="scientific">Tateyamaria armeniaca</name>
    <dbReference type="NCBI Taxonomy" id="2518930"/>
    <lineage>
        <taxon>Bacteria</taxon>
        <taxon>Pseudomonadati</taxon>
        <taxon>Pseudomonadota</taxon>
        <taxon>Alphaproteobacteria</taxon>
        <taxon>Rhodobacterales</taxon>
        <taxon>Roseobacteraceae</taxon>
        <taxon>Tateyamaria</taxon>
    </lineage>
</organism>
<dbReference type="SMART" id="SM00418">
    <property type="entry name" value="HTH_ARSR"/>
    <property type="match status" value="1"/>
</dbReference>
<evidence type="ECO:0000313" key="2">
    <source>
        <dbReference type="EMBL" id="MFL4471879.1"/>
    </source>
</evidence>
<reference evidence="2 3" key="1">
    <citation type="submission" date="2024-08" db="EMBL/GenBank/DDBJ databases">
        <title>Tateyamaria sp. nov., isolated from marine algae.</title>
        <authorList>
            <person name="Choi B.J."/>
            <person name="Kim J.M."/>
            <person name="Lee J.K."/>
            <person name="Choi D.G."/>
            <person name="Bayburt H."/>
            <person name="Baek J.H."/>
            <person name="Han D.M."/>
            <person name="Jeon C.O."/>
        </authorList>
    </citation>
    <scope>NUCLEOTIDE SEQUENCE [LARGE SCALE GENOMIC DNA]</scope>
    <source>
        <strain evidence="2 3">KMU-156</strain>
    </source>
</reference>
<feature type="domain" description="HTH arsR-type" evidence="1">
    <location>
        <begin position="1"/>
        <end position="94"/>
    </location>
</feature>
<dbReference type="Proteomes" id="UP001627408">
    <property type="component" value="Unassembled WGS sequence"/>
</dbReference>
<dbReference type="InterPro" id="IPR001845">
    <property type="entry name" value="HTH_ArsR_DNA-bd_dom"/>
</dbReference>
<dbReference type="EMBL" id="JBHDIY010000002">
    <property type="protein sequence ID" value="MFL4471879.1"/>
    <property type="molecule type" value="Genomic_DNA"/>
</dbReference>
<sequence>MKEGPDISQIAALIGDPARANILTALMDGRALTASELATEAGVGLSTASGHLSKLSDADLICPRKQGRHKYFQLADDDVAGVLEALMGLAARRGATRVRTGPRDAQMQEARVCYNHLAGRMGVQMYRSMLGRGLLRETGEDVDLTQEGHGFASAFGVDVTGLRRARAPLCRSCLDWSERRNHLAGSLGRAMLSVMQEQGWMCPVQNSRAMRLTEKGKAAFAATFPDA</sequence>
<dbReference type="InterPro" id="IPR036390">
    <property type="entry name" value="WH_DNA-bd_sf"/>
</dbReference>
<dbReference type="RefSeq" id="WP_407593746.1">
    <property type="nucleotide sequence ID" value="NZ_JBHDIY010000002.1"/>
</dbReference>
<dbReference type="PROSITE" id="PS50987">
    <property type="entry name" value="HTH_ARSR_2"/>
    <property type="match status" value="1"/>
</dbReference>
<dbReference type="Gene3D" id="1.10.10.10">
    <property type="entry name" value="Winged helix-like DNA-binding domain superfamily/Winged helix DNA-binding domain"/>
    <property type="match status" value="1"/>
</dbReference>
<protein>
    <submittedName>
        <fullName evidence="2">ArsR/SmtB family transcription factor</fullName>
    </submittedName>
</protein>
<proteinExistence type="predicted"/>
<evidence type="ECO:0000259" key="1">
    <source>
        <dbReference type="PROSITE" id="PS50987"/>
    </source>
</evidence>
<name>A0ABW8V1T7_9RHOB</name>
<dbReference type="InterPro" id="IPR052543">
    <property type="entry name" value="HTH_Metal-responsive_Reg"/>
</dbReference>
<evidence type="ECO:0000313" key="3">
    <source>
        <dbReference type="Proteomes" id="UP001627408"/>
    </source>
</evidence>
<comment type="caution">
    <text evidence="2">The sequence shown here is derived from an EMBL/GenBank/DDBJ whole genome shotgun (WGS) entry which is preliminary data.</text>
</comment>
<keyword evidence="3" id="KW-1185">Reference proteome</keyword>
<dbReference type="Pfam" id="PF12840">
    <property type="entry name" value="HTH_20"/>
    <property type="match status" value="1"/>
</dbReference>
<dbReference type="InterPro" id="IPR036388">
    <property type="entry name" value="WH-like_DNA-bd_sf"/>
</dbReference>
<dbReference type="PANTHER" id="PTHR39168:SF1">
    <property type="entry name" value="TRANSCRIPTIONAL REGULATORY PROTEIN"/>
    <property type="match status" value="1"/>
</dbReference>